<evidence type="ECO:0000313" key="2">
    <source>
        <dbReference type="EMBL" id="QIN94486.1"/>
    </source>
</evidence>
<dbReference type="Pfam" id="PF13730">
    <property type="entry name" value="HTH_36"/>
    <property type="match status" value="1"/>
</dbReference>
<dbReference type="Proteomes" id="UP000501873">
    <property type="component" value="Segment"/>
</dbReference>
<feature type="compositionally biased region" description="Basic and acidic residues" evidence="1">
    <location>
        <begin position="133"/>
        <end position="142"/>
    </location>
</feature>
<dbReference type="InterPro" id="IPR036388">
    <property type="entry name" value="WH-like_DNA-bd_sf"/>
</dbReference>
<dbReference type="EMBL" id="MT024870">
    <property type="protein sequence ID" value="QIN94486.1"/>
    <property type="molecule type" value="Genomic_DNA"/>
</dbReference>
<evidence type="ECO:0000313" key="3">
    <source>
        <dbReference type="Proteomes" id="UP000501873"/>
    </source>
</evidence>
<evidence type="ECO:0000256" key="1">
    <source>
        <dbReference type="SAM" id="MobiDB-lite"/>
    </source>
</evidence>
<protein>
    <submittedName>
        <fullName evidence="2">Helix-turn-helix DNA binding domain protein</fullName>
    </submittedName>
</protein>
<proteinExistence type="predicted"/>
<name>A0A6G8R2T3_9CAUD</name>
<organism evidence="2 3">
    <name type="scientific">Arthrobacter phage Whytu</name>
    <dbReference type="NCBI Taxonomy" id="2713260"/>
    <lineage>
        <taxon>Viruses</taxon>
        <taxon>Duplodnaviria</taxon>
        <taxon>Heunggongvirae</taxon>
        <taxon>Uroviricota</taxon>
        <taxon>Caudoviricetes</taxon>
        <taxon>Whytuvirus</taxon>
        <taxon>Whytuvirus whytu</taxon>
    </lineage>
</organism>
<dbReference type="Gene3D" id="1.10.10.10">
    <property type="entry name" value="Winged helix-like DNA-binding domain superfamily/Winged helix DNA-binding domain"/>
    <property type="match status" value="1"/>
</dbReference>
<keyword evidence="3" id="KW-1185">Reference proteome</keyword>
<accession>A0A6G8R2T3</accession>
<feature type="region of interest" description="Disordered" evidence="1">
    <location>
        <begin position="107"/>
        <end position="151"/>
    </location>
</feature>
<sequence length="206" mass="23470">MSWEVLAWAMKKGRDYQLQPTTRHVMLTLANYADPEGNDIYPSLSRLELDTGLSERTIRRQIQHLMGCRLLDYGDQRVVEQNPRIRPDQRPKVYRFILEAVDNSAERPDTMSTRGYGFAPKVVDNSGHARTLSPERPDKRPDTVSTEPINQKLKPGAGFADEAADAVLDVLPTVSGSDFVEEIRRRRAEREAERQKEALDHARSRG</sequence>
<reference evidence="2 3" key="1">
    <citation type="submission" date="2020-02" db="EMBL/GenBank/DDBJ databases">
        <authorList>
            <person name="Nakashima L.G."/>
            <person name="Cayabyab B.C.A.M.I.L.L."/>
            <person name="Fett S.N."/>
            <person name="Liu H."/>
            <person name="Rahman M.U."/>
            <person name="Tse V.Y."/>
            <person name="Vargas A.S."/>
            <person name="Torres C."/>
            <person name="Kapinos A."/>
            <person name="Freise A.C."/>
            <person name="Reddi K."/>
            <person name="Moberg-Parker J."/>
            <person name="Garlena R.A."/>
            <person name="Russell D.A."/>
            <person name="Pope W.H."/>
            <person name="Jacobs-Sera D."/>
            <person name="Hatfull G.F."/>
        </authorList>
    </citation>
    <scope>NUCLEOTIDE SEQUENCE [LARGE SCALE GENOMIC DNA]</scope>
</reference>
<dbReference type="RefSeq" id="YP_010761561.1">
    <property type="nucleotide sequence ID" value="NC_073599.1"/>
</dbReference>
<dbReference type="GeneID" id="80090811"/>
<gene>
    <name evidence="2" type="primary">17</name>
    <name evidence="2" type="ORF">SEA_WHYTU_17</name>
</gene>
<dbReference type="KEGG" id="vg:80090811"/>